<dbReference type="AlphaFoldDB" id="A0A6B4JJZ0"/>
<dbReference type="EMBL" id="SXFB01000001">
    <property type="protein sequence ID" value="NFV25067.1"/>
    <property type="molecule type" value="Genomic_DNA"/>
</dbReference>
<proteinExistence type="predicted"/>
<sequence>MERLETEIMNKLNLDSAKYIKSDDIAKYFVGSKNRQQIKIKLVSGRIFIRNKENWDLVNGMFIE</sequence>
<accession>A0A6B4JJZ0</accession>
<reference evidence="1 2" key="1">
    <citation type="submission" date="2019-04" db="EMBL/GenBank/DDBJ databases">
        <title>Genome sequencing of Clostridium botulinum Groups I-IV and Clostridium butyricum.</title>
        <authorList>
            <person name="Brunt J."/>
            <person name="Van Vliet A.H.M."/>
            <person name="Stringer S.C."/>
            <person name="Carter A.T."/>
            <person name="Peck M.W."/>
        </authorList>
    </citation>
    <scope>NUCLEOTIDE SEQUENCE [LARGE SCALE GENOMIC DNA]</scope>
    <source>
        <strain evidence="1 2">BL81</strain>
    </source>
</reference>
<evidence type="ECO:0000313" key="1">
    <source>
        <dbReference type="EMBL" id="NFV25067.1"/>
    </source>
</evidence>
<dbReference type="RefSeq" id="WP_003370991.1">
    <property type="nucleotide sequence ID" value="NZ_JACBBA010000001.1"/>
</dbReference>
<organism evidence="1 2">
    <name type="scientific">Clostridium botulinum</name>
    <dbReference type="NCBI Taxonomy" id="1491"/>
    <lineage>
        <taxon>Bacteria</taxon>
        <taxon>Bacillati</taxon>
        <taxon>Bacillota</taxon>
        <taxon>Clostridia</taxon>
        <taxon>Eubacteriales</taxon>
        <taxon>Clostridiaceae</taxon>
        <taxon>Clostridium</taxon>
    </lineage>
</organism>
<gene>
    <name evidence="1" type="ORF">FDG31_02615</name>
</gene>
<comment type="caution">
    <text evidence="1">The sequence shown here is derived from an EMBL/GenBank/DDBJ whole genome shotgun (WGS) entry which is preliminary data.</text>
</comment>
<dbReference type="Proteomes" id="UP000486903">
    <property type="component" value="Unassembled WGS sequence"/>
</dbReference>
<protein>
    <submittedName>
        <fullName evidence="1">Uncharacterized protein</fullName>
    </submittedName>
</protein>
<evidence type="ECO:0000313" key="2">
    <source>
        <dbReference type="Proteomes" id="UP000486903"/>
    </source>
</evidence>
<name>A0A6B4JJZ0_CLOBO</name>